<dbReference type="InterPro" id="IPR022838">
    <property type="entry name" value="GTP_cyclohydrolase_FolE2"/>
</dbReference>
<accession>A0ABM7X9Y3</accession>
<evidence type="ECO:0000256" key="1">
    <source>
        <dbReference type="ARBA" id="ARBA00022801"/>
    </source>
</evidence>
<protein>
    <recommendedName>
        <fullName evidence="2">GTP cyclohydrolase FolE2</fullName>
        <ecNumber evidence="2">3.5.4.16</ecNumber>
    </recommendedName>
</protein>
<dbReference type="PANTHER" id="PTHR36445:SF1">
    <property type="entry name" value="GTP CYCLOHYDROLASE MPTA"/>
    <property type="match status" value="1"/>
</dbReference>
<proteinExistence type="inferred from homology"/>
<dbReference type="PANTHER" id="PTHR36445">
    <property type="entry name" value="GTP CYCLOHYDROLASE MPTA"/>
    <property type="match status" value="1"/>
</dbReference>
<dbReference type="InterPro" id="IPR003801">
    <property type="entry name" value="GTP_cyclohydrolase_FolE2/MptA"/>
</dbReference>
<keyword evidence="1 2" id="KW-0378">Hydrolase</keyword>
<comment type="function">
    <text evidence="2">Converts GTP to 7,8-dihydroneopterin triphosphate.</text>
</comment>
<evidence type="ECO:0000313" key="4">
    <source>
        <dbReference type="Proteomes" id="UP001162734"/>
    </source>
</evidence>
<evidence type="ECO:0000256" key="2">
    <source>
        <dbReference type="HAMAP-Rule" id="MF_01527"/>
    </source>
</evidence>
<dbReference type="EMBL" id="AP025592">
    <property type="protein sequence ID" value="BDG08621.1"/>
    <property type="molecule type" value="Genomic_DNA"/>
</dbReference>
<dbReference type="RefSeq" id="WP_248345801.1">
    <property type="nucleotide sequence ID" value="NZ_AP025592.1"/>
</dbReference>
<dbReference type="EC" id="3.5.4.16" evidence="2"/>
<comment type="catalytic activity">
    <reaction evidence="2">
        <text>GTP + H2O = 7,8-dihydroneopterin 3'-triphosphate + formate + H(+)</text>
        <dbReference type="Rhea" id="RHEA:17473"/>
        <dbReference type="ChEBI" id="CHEBI:15377"/>
        <dbReference type="ChEBI" id="CHEBI:15378"/>
        <dbReference type="ChEBI" id="CHEBI:15740"/>
        <dbReference type="ChEBI" id="CHEBI:37565"/>
        <dbReference type="ChEBI" id="CHEBI:58462"/>
        <dbReference type="EC" id="3.5.4.16"/>
    </reaction>
</comment>
<dbReference type="Proteomes" id="UP001162734">
    <property type="component" value="Chromosome"/>
</dbReference>
<name>A0ABM7X9Y3_9BACT</name>
<reference evidence="4" key="1">
    <citation type="journal article" date="2022" name="Int. J. Syst. Evol. Microbiol.">
        <title>Anaeromyxobacter oryzae sp. nov., Anaeromyxobacter diazotrophicus sp. nov. and Anaeromyxobacter paludicola sp. nov., isolated from paddy soils.</title>
        <authorList>
            <person name="Itoh H."/>
            <person name="Xu Z."/>
            <person name="Mise K."/>
            <person name="Masuda Y."/>
            <person name="Ushijima N."/>
            <person name="Hayakawa C."/>
            <person name="Shiratori Y."/>
            <person name="Senoo K."/>
        </authorList>
    </citation>
    <scope>NUCLEOTIDE SEQUENCE [LARGE SCALE GENOMIC DNA]</scope>
    <source>
        <strain evidence="4">Red630</strain>
    </source>
</reference>
<sequence length="267" mass="29988">MMVDLQGSPDDRKIAIDQVGVTDLKYPIVILDRLHEKQQTVASLTMSVNLPHHFKGTHMSRFIEVLSEHRGEVTMRTLPTVLKQLKAVLEAESARIEVRFPYFLERVAPVSGATAPMDYDCWFIGEVNGGSDDFLLGVRVPVTSLCPCSKAISDYGAHNQRGLVTIEVRGEREAEGHPALIWIEELVAVAETSGSAPVYPLLKRADERHVTMQAYDNPVFVEDMVRNVASKLQSDDRIAWFRVEAVNQESIHNHSAFARIEWKRPSV</sequence>
<gene>
    <name evidence="2 3" type="primary">folE2</name>
    <name evidence="3" type="ORF">AMPC_17340</name>
</gene>
<dbReference type="Gene3D" id="3.10.270.10">
    <property type="entry name" value="Urate Oxidase"/>
    <property type="match status" value="1"/>
</dbReference>
<comment type="pathway">
    <text evidence="2">Cofactor biosynthesis; 7,8-dihydroneopterin triphosphate biosynthesis; 7,8-dihydroneopterin triphosphate from GTP: step 1/1.</text>
</comment>
<dbReference type="HAMAP" id="MF_01527_B">
    <property type="entry name" value="GTP_cyclohydrol_B"/>
    <property type="match status" value="1"/>
</dbReference>
<comment type="similarity">
    <text evidence="2">Belongs to the GTP cyclohydrolase IV family.</text>
</comment>
<dbReference type="NCBIfam" id="NF010200">
    <property type="entry name" value="PRK13674.1-1"/>
    <property type="match status" value="1"/>
</dbReference>
<feature type="site" description="May be catalytically important" evidence="2">
    <location>
        <position position="146"/>
    </location>
</feature>
<dbReference type="Pfam" id="PF02649">
    <property type="entry name" value="GCHY-1"/>
    <property type="match status" value="1"/>
</dbReference>
<keyword evidence="4" id="KW-1185">Reference proteome</keyword>
<evidence type="ECO:0000313" key="3">
    <source>
        <dbReference type="EMBL" id="BDG08621.1"/>
    </source>
</evidence>
<organism evidence="3 4">
    <name type="scientific">Anaeromyxobacter paludicola</name>
    <dbReference type="NCBI Taxonomy" id="2918171"/>
    <lineage>
        <taxon>Bacteria</taxon>
        <taxon>Pseudomonadati</taxon>
        <taxon>Myxococcota</taxon>
        <taxon>Myxococcia</taxon>
        <taxon>Myxococcales</taxon>
        <taxon>Cystobacterineae</taxon>
        <taxon>Anaeromyxobacteraceae</taxon>
        <taxon>Anaeromyxobacter</taxon>
    </lineage>
</organism>